<evidence type="ECO:0000313" key="3">
    <source>
        <dbReference type="EnsemblPlants" id="KEH18481"/>
    </source>
</evidence>
<evidence type="ECO:0000313" key="2">
    <source>
        <dbReference type="EMBL" id="RHN39480.1"/>
    </source>
</evidence>
<evidence type="ECO:0000313" key="4">
    <source>
        <dbReference type="Proteomes" id="UP000002051"/>
    </source>
</evidence>
<proteinExistence type="predicted"/>
<dbReference type="KEGG" id="mtr:25500554"/>
<dbReference type="EMBL" id="PSQE01000008">
    <property type="protein sequence ID" value="RHN39480.1"/>
    <property type="molecule type" value="Genomic_DNA"/>
</dbReference>
<reference evidence="3" key="3">
    <citation type="submission" date="2015-04" db="UniProtKB">
        <authorList>
            <consortium name="EnsemblPlants"/>
        </authorList>
    </citation>
    <scope>IDENTIFICATION</scope>
    <source>
        <strain evidence="3">cv. Jemalong A17</strain>
    </source>
</reference>
<name>A0A072TMQ7_MEDTR</name>
<organism evidence="1 4">
    <name type="scientific">Medicago truncatula</name>
    <name type="common">Barrel medic</name>
    <name type="synonym">Medicago tribuloides</name>
    <dbReference type="NCBI Taxonomy" id="3880"/>
    <lineage>
        <taxon>Eukaryota</taxon>
        <taxon>Viridiplantae</taxon>
        <taxon>Streptophyta</taxon>
        <taxon>Embryophyta</taxon>
        <taxon>Tracheophyta</taxon>
        <taxon>Spermatophyta</taxon>
        <taxon>Magnoliopsida</taxon>
        <taxon>eudicotyledons</taxon>
        <taxon>Gunneridae</taxon>
        <taxon>Pentapetalae</taxon>
        <taxon>rosids</taxon>
        <taxon>fabids</taxon>
        <taxon>Fabales</taxon>
        <taxon>Fabaceae</taxon>
        <taxon>Papilionoideae</taxon>
        <taxon>50 kb inversion clade</taxon>
        <taxon>NPAAA clade</taxon>
        <taxon>Hologalegina</taxon>
        <taxon>IRL clade</taxon>
        <taxon>Trifolieae</taxon>
        <taxon>Medicago</taxon>
    </lineage>
</organism>
<gene>
    <name evidence="3" type="primary">25500554</name>
    <name evidence="1" type="ordered locus">MTR_8g021025</name>
    <name evidence="2" type="ORF">MtrunA17_Chr8g0344251</name>
</gene>
<accession>A0A072TMQ7</accession>
<reference evidence="1 4" key="2">
    <citation type="journal article" date="2014" name="BMC Genomics">
        <title>An improved genome release (version Mt4.0) for the model legume Medicago truncatula.</title>
        <authorList>
            <person name="Tang H."/>
            <person name="Krishnakumar V."/>
            <person name="Bidwell S."/>
            <person name="Rosen B."/>
            <person name="Chan A."/>
            <person name="Zhou S."/>
            <person name="Gentzbittel L."/>
            <person name="Childs K.L."/>
            <person name="Yandell M."/>
            <person name="Gundlach H."/>
            <person name="Mayer K.F."/>
            <person name="Schwartz D.C."/>
            <person name="Town C.D."/>
        </authorList>
    </citation>
    <scope>GENOME REANNOTATION</scope>
    <source>
        <strain evidence="1">A17</strain>
        <strain evidence="3 4">cv. Jemalong A17</strain>
    </source>
</reference>
<dbReference type="PANTHER" id="PTHR34788:SF4">
    <property type="entry name" value="F15I1.22"/>
    <property type="match status" value="1"/>
</dbReference>
<dbReference type="PANTHER" id="PTHR34788">
    <property type="entry name" value="F15I1.22"/>
    <property type="match status" value="1"/>
</dbReference>
<dbReference type="EMBL" id="CM001224">
    <property type="protein sequence ID" value="KEH18481.1"/>
    <property type="molecule type" value="Genomic_DNA"/>
</dbReference>
<keyword evidence="4" id="KW-1185">Reference proteome</keyword>
<reference evidence="2" key="4">
    <citation type="journal article" date="2018" name="Nat. Plants">
        <title>Whole-genome landscape of Medicago truncatula symbiotic genes.</title>
        <authorList>
            <person name="Pecrix Y."/>
            <person name="Gamas P."/>
            <person name="Carrere S."/>
        </authorList>
    </citation>
    <scope>NUCLEOTIDE SEQUENCE</scope>
    <source>
        <tissue evidence="2">Leaves</tissue>
    </source>
</reference>
<dbReference type="Proteomes" id="UP000265566">
    <property type="component" value="Chromosome 8"/>
</dbReference>
<dbReference type="OrthoDB" id="1937329at2759"/>
<dbReference type="AlphaFoldDB" id="A0A072TMQ7"/>
<sequence length="129" mass="15404">MALDHKQPTTTTTTMTTWQPRRKVSLFRRRKVQTVRLGSKKPRRRIIGGIVRMFKRMRVKWLKLQYLRLLKRLKEHYRNVVKDLIEAGATIETFQQRLFMESTFAVPLGVNLSTYPSRFGSDYPRTLFM</sequence>
<evidence type="ECO:0000313" key="1">
    <source>
        <dbReference type="EMBL" id="KEH18481.1"/>
    </source>
</evidence>
<dbReference type="Proteomes" id="UP000002051">
    <property type="component" value="Chromosome 8"/>
</dbReference>
<protein>
    <submittedName>
        <fullName evidence="1 3">Uncharacterized protein</fullName>
    </submittedName>
</protein>
<dbReference type="ExpressionAtlas" id="A0A072TMQ7">
    <property type="expression patterns" value="differential"/>
</dbReference>
<dbReference type="EnsemblPlants" id="KEH18481">
    <property type="protein sequence ID" value="KEH18481"/>
    <property type="gene ID" value="MTR_8g021025"/>
</dbReference>
<reference evidence="1 4" key="1">
    <citation type="journal article" date="2011" name="Nature">
        <title>The Medicago genome provides insight into the evolution of rhizobial symbioses.</title>
        <authorList>
            <person name="Young N.D."/>
            <person name="Debelle F."/>
            <person name="Oldroyd G.E."/>
            <person name="Geurts R."/>
            <person name="Cannon S.B."/>
            <person name="Udvardi M.K."/>
            <person name="Benedito V.A."/>
            <person name="Mayer K.F."/>
            <person name="Gouzy J."/>
            <person name="Schoof H."/>
            <person name="Van de Peer Y."/>
            <person name="Proost S."/>
            <person name="Cook D.R."/>
            <person name="Meyers B.C."/>
            <person name="Spannagl M."/>
            <person name="Cheung F."/>
            <person name="De Mita S."/>
            <person name="Krishnakumar V."/>
            <person name="Gundlach H."/>
            <person name="Zhou S."/>
            <person name="Mudge J."/>
            <person name="Bharti A.K."/>
            <person name="Murray J.D."/>
            <person name="Naoumkina M.A."/>
            <person name="Rosen B."/>
            <person name="Silverstein K.A."/>
            <person name="Tang H."/>
            <person name="Rombauts S."/>
            <person name="Zhao P.X."/>
            <person name="Zhou P."/>
            <person name="Barbe V."/>
            <person name="Bardou P."/>
            <person name="Bechner M."/>
            <person name="Bellec A."/>
            <person name="Berger A."/>
            <person name="Berges H."/>
            <person name="Bidwell S."/>
            <person name="Bisseling T."/>
            <person name="Choisne N."/>
            <person name="Couloux A."/>
            <person name="Denny R."/>
            <person name="Deshpande S."/>
            <person name="Dai X."/>
            <person name="Doyle J.J."/>
            <person name="Dudez A.M."/>
            <person name="Farmer A.D."/>
            <person name="Fouteau S."/>
            <person name="Franken C."/>
            <person name="Gibelin C."/>
            <person name="Gish J."/>
            <person name="Goldstein S."/>
            <person name="Gonzalez A.J."/>
            <person name="Green P.J."/>
            <person name="Hallab A."/>
            <person name="Hartog M."/>
            <person name="Hua A."/>
            <person name="Humphray S.J."/>
            <person name="Jeong D.H."/>
            <person name="Jing Y."/>
            <person name="Jocker A."/>
            <person name="Kenton S.M."/>
            <person name="Kim D.J."/>
            <person name="Klee K."/>
            <person name="Lai H."/>
            <person name="Lang C."/>
            <person name="Lin S."/>
            <person name="Macmil S.L."/>
            <person name="Magdelenat G."/>
            <person name="Matthews L."/>
            <person name="McCorrison J."/>
            <person name="Monaghan E.L."/>
            <person name="Mun J.H."/>
            <person name="Najar F.Z."/>
            <person name="Nicholson C."/>
            <person name="Noirot C."/>
            <person name="O'Bleness M."/>
            <person name="Paule C.R."/>
            <person name="Poulain J."/>
            <person name="Prion F."/>
            <person name="Qin B."/>
            <person name="Qu C."/>
            <person name="Retzel E.F."/>
            <person name="Riddle C."/>
            <person name="Sallet E."/>
            <person name="Samain S."/>
            <person name="Samson N."/>
            <person name="Sanders I."/>
            <person name="Saurat O."/>
            <person name="Scarpelli C."/>
            <person name="Schiex T."/>
            <person name="Segurens B."/>
            <person name="Severin A.J."/>
            <person name="Sherrier D.J."/>
            <person name="Shi R."/>
            <person name="Sims S."/>
            <person name="Singer S.R."/>
            <person name="Sinharoy S."/>
            <person name="Sterck L."/>
            <person name="Viollet A."/>
            <person name="Wang B.B."/>
            <person name="Wang K."/>
            <person name="Wang M."/>
            <person name="Wang X."/>
            <person name="Warfsmann J."/>
            <person name="Weissenbach J."/>
            <person name="White D.D."/>
            <person name="White J.D."/>
            <person name="Wiley G.B."/>
            <person name="Wincker P."/>
            <person name="Xing Y."/>
            <person name="Yang L."/>
            <person name="Yao Z."/>
            <person name="Ying F."/>
            <person name="Zhai J."/>
            <person name="Zhou L."/>
            <person name="Zuber A."/>
            <person name="Denarie J."/>
            <person name="Dixon R.A."/>
            <person name="May G.D."/>
            <person name="Schwartz D.C."/>
            <person name="Rogers J."/>
            <person name="Quetier F."/>
            <person name="Town C.D."/>
            <person name="Roe B.A."/>
        </authorList>
    </citation>
    <scope>NUCLEOTIDE SEQUENCE [LARGE SCALE GENOMIC DNA]</scope>
    <source>
        <strain evidence="1">A17</strain>
        <strain evidence="3 4">cv. Jemalong A17</strain>
    </source>
</reference>
<dbReference type="Gramene" id="rna45505">
    <property type="protein sequence ID" value="RHN39480.1"/>
    <property type="gene ID" value="gene45505"/>
</dbReference>
<dbReference type="HOGENOM" id="CLU_157587_0_0_1"/>